<name>A0A6V8PFS0_9ACTN</name>
<keyword evidence="2" id="KW-1185">Reference proteome</keyword>
<evidence type="ECO:0000313" key="2">
    <source>
        <dbReference type="Proteomes" id="UP000588083"/>
    </source>
</evidence>
<protein>
    <submittedName>
        <fullName evidence="1">Uncharacterized protein</fullName>
    </submittedName>
</protein>
<dbReference type="Proteomes" id="UP000588083">
    <property type="component" value="Unassembled WGS sequence"/>
</dbReference>
<sequence length="66" mass="7585">KTDAQVYLAMHDLLLAGLQAMGETSVTEPFPSRDRRLFMVEKQSLEKEKLAILDLPWASEARIRLR</sequence>
<proteinExistence type="predicted"/>
<comment type="caution">
    <text evidence="1">The sequence shown here is derived from an EMBL/GenBank/DDBJ whole genome shotgun (WGS) entry which is preliminary data.</text>
</comment>
<accession>A0A6V8PFS0</accession>
<organism evidence="1 2">
    <name type="scientific">Candidatus Hakubella thermalkaliphila</name>
    <dbReference type="NCBI Taxonomy" id="2754717"/>
    <lineage>
        <taxon>Bacteria</taxon>
        <taxon>Bacillati</taxon>
        <taxon>Actinomycetota</taxon>
        <taxon>Actinomycetota incertae sedis</taxon>
        <taxon>Candidatus Hakubellales</taxon>
        <taxon>Candidatus Hakubellaceae</taxon>
        <taxon>Candidatus Hakubella</taxon>
    </lineage>
</organism>
<reference evidence="1 2" key="1">
    <citation type="journal article" date="2020" name="Front. Microbiol.">
        <title>Single-cell genomics of novel Actinobacteria with the Wood-Ljungdahl pathway discovered in a serpentinizing system.</title>
        <authorList>
            <person name="Merino N."/>
            <person name="Kawai M."/>
            <person name="Boyd E.S."/>
            <person name="Colman D.R."/>
            <person name="McGlynn S.E."/>
            <person name="Nealson K.H."/>
            <person name="Kurokawa K."/>
            <person name="Hongoh Y."/>
        </authorList>
    </citation>
    <scope>NUCLEOTIDE SEQUENCE [LARGE SCALE GENOMIC DNA]</scope>
    <source>
        <strain evidence="1 2">S34</strain>
    </source>
</reference>
<feature type="non-terminal residue" evidence="1">
    <location>
        <position position="1"/>
    </location>
</feature>
<dbReference type="EMBL" id="BLRZ01000390">
    <property type="protein sequence ID" value="GFP31535.1"/>
    <property type="molecule type" value="Genomic_DNA"/>
</dbReference>
<dbReference type="AlphaFoldDB" id="A0A6V8PFS0"/>
<gene>
    <name evidence="1" type="ORF">HKBW3S34_02455</name>
</gene>
<evidence type="ECO:0000313" key="1">
    <source>
        <dbReference type="EMBL" id="GFP31535.1"/>
    </source>
</evidence>